<dbReference type="RefSeq" id="WP_089659985.1">
    <property type="nucleotide sequence ID" value="NZ_FNGH01000016.1"/>
</dbReference>
<proteinExistence type="predicted"/>
<dbReference type="AlphaFoldDB" id="A0A1G9URQ6"/>
<dbReference type="OrthoDB" id="561214at2"/>
<dbReference type="InterPro" id="IPR016032">
    <property type="entry name" value="Sig_transdc_resp-reg_C-effctor"/>
</dbReference>
<keyword evidence="2" id="KW-0238">DNA-binding</keyword>
<dbReference type="CDD" id="cd06170">
    <property type="entry name" value="LuxR_C_like"/>
    <property type="match status" value="1"/>
</dbReference>
<dbReference type="Proteomes" id="UP000199107">
    <property type="component" value="Unassembled WGS sequence"/>
</dbReference>
<organism evidence="5 6">
    <name type="scientific">Franzmannia pantelleriensis</name>
    <dbReference type="NCBI Taxonomy" id="48727"/>
    <lineage>
        <taxon>Bacteria</taxon>
        <taxon>Pseudomonadati</taxon>
        <taxon>Pseudomonadota</taxon>
        <taxon>Gammaproteobacteria</taxon>
        <taxon>Oceanospirillales</taxon>
        <taxon>Halomonadaceae</taxon>
        <taxon>Franzmannia</taxon>
    </lineage>
</organism>
<dbReference type="InterPro" id="IPR036388">
    <property type="entry name" value="WH-like_DNA-bd_sf"/>
</dbReference>
<dbReference type="InterPro" id="IPR000792">
    <property type="entry name" value="Tscrpt_reg_LuxR_C"/>
</dbReference>
<dbReference type="EMBL" id="FNGH01000016">
    <property type="protein sequence ID" value="SDM62599.1"/>
    <property type="molecule type" value="Genomic_DNA"/>
</dbReference>
<dbReference type="PANTHER" id="PTHR44688:SF16">
    <property type="entry name" value="DNA-BINDING TRANSCRIPTIONAL ACTIVATOR DEVR_DOSR"/>
    <property type="match status" value="1"/>
</dbReference>
<reference evidence="6" key="1">
    <citation type="submission" date="2016-10" db="EMBL/GenBank/DDBJ databases">
        <authorList>
            <person name="Varghese N."/>
            <person name="Submissions S."/>
        </authorList>
    </citation>
    <scope>NUCLEOTIDE SEQUENCE [LARGE SCALE GENOMIC DNA]</scope>
    <source>
        <strain evidence="6">AAP</strain>
    </source>
</reference>
<dbReference type="GO" id="GO:0003677">
    <property type="term" value="F:DNA binding"/>
    <property type="evidence" value="ECO:0007669"/>
    <property type="project" value="UniProtKB-KW"/>
</dbReference>
<dbReference type="Gene3D" id="1.10.10.10">
    <property type="entry name" value="Winged helix-like DNA-binding domain superfamily/Winged helix DNA-binding domain"/>
    <property type="match status" value="1"/>
</dbReference>
<dbReference type="Gene3D" id="1.25.40.10">
    <property type="entry name" value="Tetratricopeptide repeat domain"/>
    <property type="match status" value="1"/>
</dbReference>
<keyword evidence="3" id="KW-0804">Transcription</keyword>
<gene>
    <name evidence="5" type="ORF">SAMN05192555_1169</name>
</gene>
<dbReference type="GO" id="GO:0006355">
    <property type="term" value="P:regulation of DNA-templated transcription"/>
    <property type="evidence" value="ECO:0007669"/>
    <property type="project" value="InterPro"/>
</dbReference>
<evidence type="ECO:0000259" key="4">
    <source>
        <dbReference type="PROSITE" id="PS50043"/>
    </source>
</evidence>
<dbReference type="PROSITE" id="PS00622">
    <property type="entry name" value="HTH_LUXR_1"/>
    <property type="match status" value="1"/>
</dbReference>
<evidence type="ECO:0000256" key="1">
    <source>
        <dbReference type="ARBA" id="ARBA00023015"/>
    </source>
</evidence>
<dbReference type="SUPFAM" id="SSF46894">
    <property type="entry name" value="C-terminal effector domain of the bipartite response regulators"/>
    <property type="match status" value="1"/>
</dbReference>
<accession>A0A1G9URQ6</accession>
<dbReference type="InterPro" id="IPR011990">
    <property type="entry name" value="TPR-like_helical_dom_sf"/>
</dbReference>
<dbReference type="PANTHER" id="PTHR44688">
    <property type="entry name" value="DNA-BINDING TRANSCRIPTIONAL ACTIVATOR DEVR_DOSR"/>
    <property type="match status" value="1"/>
</dbReference>
<evidence type="ECO:0000313" key="5">
    <source>
        <dbReference type="EMBL" id="SDM62599.1"/>
    </source>
</evidence>
<dbReference type="SMART" id="SM00421">
    <property type="entry name" value="HTH_LUXR"/>
    <property type="match status" value="1"/>
</dbReference>
<protein>
    <submittedName>
        <fullName evidence="5">Regulatory protein, luxR family</fullName>
    </submittedName>
</protein>
<keyword evidence="6" id="KW-1185">Reference proteome</keyword>
<dbReference type="PRINTS" id="PR00038">
    <property type="entry name" value="HTHLUXR"/>
</dbReference>
<evidence type="ECO:0000256" key="3">
    <source>
        <dbReference type="ARBA" id="ARBA00023163"/>
    </source>
</evidence>
<dbReference type="PROSITE" id="PS50043">
    <property type="entry name" value="HTH_LUXR_2"/>
    <property type="match status" value="1"/>
</dbReference>
<dbReference type="STRING" id="48727.SAMN05192555_1169"/>
<keyword evidence="1" id="KW-0805">Transcription regulation</keyword>
<evidence type="ECO:0000313" key="6">
    <source>
        <dbReference type="Proteomes" id="UP000199107"/>
    </source>
</evidence>
<sequence length="551" mass="59909">MADPSRQLLARGQKALERADWAAAREAFEDAIAKGAGVAARLGLADALWWLGDADALLEQLEAAYREARCAGRVADVAWSALYIAVCQETLFGNQPAAAGWCARGRRLIEEHGLEGLRSYGALFESMILEDAPEAARHAREAMELGRRAGDADVELCALAQLGEIHIRRGRIREGIELLDEAMAGAIGGEGAHLATLVFASCCMIRGCQDCAEFERARQWLHNSDRFCQRYDCPFLFVGCRTTYGALLFFSGNWPMAERELRLAMLECGQVAPVYFGEVLATLADLRLAQGRERDAQRLLADRQEDPPTAVVRARLQLMRGDLDRAAHIARHWRGALAGKPLVSARLQEVLGETALLRGDHEAAASIGRALVEQGAAGGAVLSAYGRRLIGYAEEDTVASREALESALTSFRQLGMPYEAARSSFGLAQALCETEPRMALLEARTAEASFRALGAQRDADLATALRRRLGDAGCTPGPRVVGELTKREQQVMALLGDGLSNPAIAEHLCISRRTVEHHVSSILDKRGLTNRAEIAAEAVRRDMEASATKNR</sequence>
<dbReference type="Pfam" id="PF00196">
    <property type="entry name" value="GerE"/>
    <property type="match status" value="1"/>
</dbReference>
<evidence type="ECO:0000256" key="2">
    <source>
        <dbReference type="ARBA" id="ARBA00023125"/>
    </source>
</evidence>
<name>A0A1G9URQ6_9GAMM</name>
<feature type="domain" description="HTH luxR-type" evidence="4">
    <location>
        <begin position="477"/>
        <end position="542"/>
    </location>
</feature>